<evidence type="ECO:0000256" key="1">
    <source>
        <dbReference type="ARBA" id="ARBA00022737"/>
    </source>
</evidence>
<dbReference type="AlphaFoldDB" id="A0A143BJJ5"/>
<dbReference type="PROSITE" id="PS50293">
    <property type="entry name" value="TPR_REGION"/>
    <property type="match status" value="1"/>
</dbReference>
<gene>
    <name evidence="4" type="ORF">GEMMAAP_07715</name>
</gene>
<reference evidence="4 5" key="2">
    <citation type="journal article" date="2016" name="Environ. Microbiol. Rep.">
        <title>Metagenomic evidence for the presence of phototrophic Gemmatimonadetes bacteria in diverse environments.</title>
        <authorList>
            <person name="Zeng Y."/>
            <person name="Baumbach J."/>
            <person name="Barbosa E.G."/>
            <person name="Azevedo V."/>
            <person name="Zhang C."/>
            <person name="Koblizek M."/>
        </authorList>
    </citation>
    <scope>NUCLEOTIDE SEQUENCE [LARGE SCALE GENOMIC DNA]</scope>
    <source>
        <strain evidence="4 5">AP64</strain>
    </source>
</reference>
<evidence type="ECO:0000313" key="5">
    <source>
        <dbReference type="Proteomes" id="UP000076404"/>
    </source>
</evidence>
<dbReference type="PANTHER" id="PTHR12558">
    <property type="entry name" value="CELL DIVISION CYCLE 16,23,27"/>
    <property type="match status" value="1"/>
</dbReference>
<dbReference type="InterPro" id="IPR013105">
    <property type="entry name" value="TPR_2"/>
</dbReference>
<keyword evidence="5" id="KW-1185">Reference proteome</keyword>
<organism evidence="4 5">
    <name type="scientific">Gemmatimonas phototrophica</name>
    <dbReference type="NCBI Taxonomy" id="1379270"/>
    <lineage>
        <taxon>Bacteria</taxon>
        <taxon>Pseudomonadati</taxon>
        <taxon>Gemmatimonadota</taxon>
        <taxon>Gemmatimonadia</taxon>
        <taxon>Gemmatimonadales</taxon>
        <taxon>Gemmatimonadaceae</taxon>
        <taxon>Gemmatimonas</taxon>
    </lineage>
</organism>
<feature type="repeat" description="TPR" evidence="3">
    <location>
        <begin position="218"/>
        <end position="251"/>
    </location>
</feature>
<dbReference type="Pfam" id="PF14559">
    <property type="entry name" value="TPR_19"/>
    <property type="match status" value="1"/>
</dbReference>
<accession>A0A143BJJ5</accession>
<evidence type="ECO:0000313" key="4">
    <source>
        <dbReference type="EMBL" id="AMW04755.1"/>
    </source>
</evidence>
<dbReference type="InterPro" id="IPR011990">
    <property type="entry name" value="TPR-like_helical_dom_sf"/>
</dbReference>
<dbReference type="EMBL" id="CP011454">
    <property type="protein sequence ID" value="AMW04755.1"/>
    <property type="molecule type" value="Genomic_DNA"/>
</dbReference>
<keyword evidence="2 3" id="KW-0802">TPR repeat</keyword>
<dbReference type="SMART" id="SM00028">
    <property type="entry name" value="TPR"/>
    <property type="match status" value="5"/>
</dbReference>
<dbReference type="PROSITE" id="PS50005">
    <property type="entry name" value="TPR"/>
    <property type="match status" value="1"/>
</dbReference>
<evidence type="ECO:0000256" key="2">
    <source>
        <dbReference type="ARBA" id="ARBA00022803"/>
    </source>
</evidence>
<sequence length="308" mass="33957">MPAHQAYTLAERLQALREALDQACQAHTLQPVTPDQRELLKQQIIALFREADAALQQAQAMKEAVKGLADQWKHLDGRGVGTVPGAGAEVHRPTPVASTTVSATTGRVDHLGASTFLEKGWSKLALLDAPGAEAAFRRALDLAPGSLEAQSLLCWAQMQQENYDAALLTLQSVLSLDPHNALAHANLGYICLRRKAYGEAIEHLSTVIRADADRRAVLYAHLYLGMVYREREMYDDAEAFFMRALELGPNLLQAWYELGRARWFAGRPDEARQAWKTGSEANKFSPWGKRCAEVLQMVEQGGAPSREG</sequence>
<dbReference type="Gene3D" id="1.25.40.10">
    <property type="entry name" value="Tetratricopeptide repeat domain"/>
    <property type="match status" value="2"/>
</dbReference>
<protein>
    <submittedName>
        <fullName evidence="4">Uncharacterized protein</fullName>
    </submittedName>
</protein>
<evidence type="ECO:0000256" key="3">
    <source>
        <dbReference type="PROSITE-ProRule" id="PRU00339"/>
    </source>
</evidence>
<reference evidence="4 5" key="1">
    <citation type="journal article" date="2014" name="Proc. Natl. Acad. Sci. U.S.A.">
        <title>Functional type 2 photosynthetic reaction centers found in the rare bacterial phylum Gemmatimonadetes.</title>
        <authorList>
            <person name="Zeng Y."/>
            <person name="Feng F."/>
            <person name="Medova H."/>
            <person name="Dean J."/>
            <person name="Koblizek M."/>
        </authorList>
    </citation>
    <scope>NUCLEOTIDE SEQUENCE [LARGE SCALE GENOMIC DNA]</scope>
    <source>
        <strain evidence="4 5">AP64</strain>
    </source>
</reference>
<dbReference type="InterPro" id="IPR019734">
    <property type="entry name" value="TPR_rpt"/>
</dbReference>
<dbReference type="Pfam" id="PF07719">
    <property type="entry name" value="TPR_2"/>
    <property type="match status" value="1"/>
</dbReference>
<proteinExistence type="predicted"/>
<dbReference type="eggNOG" id="COG0457">
    <property type="taxonomic scope" value="Bacteria"/>
</dbReference>
<dbReference type="STRING" id="1379270.GEMMAAP_07715"/>
<dbReference type="PANTHER" id="PTHR12558:SF13">
    <property type="entry name" value="CELL DIVISION CYCLE PROTEIN 27 HOMOLOG"/>
    <property type="match status" value="1"/>
</dbReference>
<dbReference type="Proteomes" id="UP000076404">
    <property type="component" value="Chromosome"/>
</dbReference>
<dbReference type="SUPFAM" id="SSF48452">
    <property type="entry name" value="TPR-like"/>
    <property type="match status" value="1"/>
</dbReference>
<dbReference type="KEGG" id="gph:GEMMAAP_07715"/>
<keyword evidence="1" id="KW-0677">Repeat</keyword>
<name>A0A143BJJ5_9BACT</name>